<evidence type="ECO:0000313" key="3">
    <source>
        <dbReference type="Proteomes" id="UP000815677"/>
    </source>
</evidence>
<name>A0ABQ0LUS3_MYCCL</name>
<organism evidence="2 3">
    <name type="scientific">Mycena chlorophos</name>
    <name type="common">Agaric fungus</name>
    <name type="synonym">Agaricus chlorophos</name>
    <dbReference type="NCBI Taxonomy" id="658473"/>
    <lineage>
        <taxon>Eukaryota</taxon>
        <taxon>Fungi</taxon>
        <taxon>Dikarya</taxon>
        <taxon>Basidiomycota</taxon>
        <taxon>Agaricomycotina</taxon>
        <taxon>Agaricomycetes</taxon>
        <taxon>Agaricomycetidae</taxon>
        <taxon>Agaricales</taxon>
        <taxon>Marasmiineae</taxon>
        <taxon>Mycenaceae</taxon>
        <taxon>Mycena</taxon>
    </lineage>
</organism>
<protein>
    <submittedName>
        <fullName evidence="2">Uncharacterized protein</fullName>
    </submittedName>
</protein>
<dbReference type="PANTHER" id="PTHR34883">
    <property type="entry name" value="SERINE-RICH PROTEIN, PUTATIVE-RELATED-RELATED"/>
    <property type="match status" value="1"/>
</dbReference>
<dbReference type="InterPro" id="IPR052953">
    <property type="entry name" value="Ser-rich/MCO-related"/>
</dbReference>
<evidence type="ECO:0000256" key="1">
    <source>
        <dbReference type="SAM" id="SignalP"/>
    </source>
</evidence>
<keyword evidence="1" id="KW-0732">Signal</keyword>
<dbReference type="SUPFAM" id="SSF49503">
    <property type="entry name" value="Cupredoxins"/>
    <property type="match status" value="1"/>
</dbReference>
<proteinExistence type="predicted"/>
<dbReference type="Proteomes" id="UP000815677">
    <property type="component" value="Unassembled WGS sequence"/>
</dbReference>
<accession>A0ABQ0LUS3</accession>
<dbReference type="EMBL" id="DF848619">
    <property type="protein sequence ID" value="GAT54337.1"/>
    <property type="molecule type" value="Genomic_DNA"/>
</dbReference>
<feature type="chain" id="PRO_5046695546" evidence="1">
    <location>
        <begin position="17"/>
        <end position="145"/>
    </location>
</feature>
<reference evidence="2" key="1">
    <citation type="submission" date="2014-09" db="EMBL/GenBank/DDBJ databases">
        <title>Genome sequence of the luminous mushroom Mycena chlorophos for searching fungal bioluminescence genes.</title>
        <authorList>
            <person name="Tanaka Y."/>
            <person name="Kasuga D."/>
            <person name="Oba Y."/>
            <person name="Hase S."/>
            <person name="Sato K."/>
            <person name="Oba Y."/>
            <person name="Sakakibara Y."/>
        </authorList>
    </citation>
    <scope>NUCLEOTIDE SEQUENCE</scope>
</reference>
<evidence type="ECO:0000313" key="2">
    <source>
        <dbReference type="EMBL" id="GAT54337.1"/>
    </source>
</evidence>
<feature type="signal peptide" evidence="1">
    <location>
        <begin position="1"/>
        <end position="16"/>
    </location>
</feature>
<dbReference type="PANTHER" id="PTHR34883:SF15">
    <property type="entry name" value="EXTRACELLULAR SERINE-RICH PROTEIN"/>
    <property type="match status" value="1"/>
</dbReference>
<sequence>MFKAILLAALAPVVLGATFVVQLGLNNGLTFTPNTLVADIGDVITFIDVSRNHTSTTTNFDGAVCPPPDGGVGPNGWDSGFLSDLDGSLPSFNYTVVDTLPHFASCKQAAGAHCVAGMVFALNPTAEQTFEQFQTNAETNPIVTK</sequence>
<dbReference type="Gene3D" id="2.60.40.420">
    <property type="entry name" value="Cupredoxins - blue copper proteins"/>
    <property type="match status" value="1"/>
</dbReference>
<gene>
    <name evidence="2" type="ORF">MCHLO_11203</name>
</gene>
<keyword evidence="3" id="KW-1185">Reference proteome</keyword>
<dbReference type="InterPro" id="IPR008972">
    <property type="entry name" value="Cupredoxin"/>
</dbReference>